<reference evidence="3" key="1">
    <citation type="journal article" date="2021" name="PeerJ">
        <title>Extensive microbial diversity within the chicken gut microbiome revealed by metagenomics and culture.</title>
        <authorList>
            <person name="Gilroy R."/>
            <person name="Ravi A."/>
            <person name="Getino M."/>
            <person name="Pursley I."/>
            <person name="Horton D.L."/>
            <person name="Alikhan N.F."/>
            <person name="Baker D."/>
            <person name="Gharbi K."/>
            <person name="Hall N."/>
            <person name="Watson M."/>
            <person name="Adriaenssens E.M."/>
            <person name="Foster-Nyarko E."/>
            <person name="Jarju S."/>
            <person name="Secka A."/>
            <person name="Antonio M."/>
            <person name="Oren A."/>
            <person name="Chaudhuri R.R."/>
            <person name="La Ragione R."/>
            <person name="Hildebrand F."/>
            <person name="Pallen M.J."/>
        </authorList>
    </citation>
    <scope>NUCLEOTIDE SEQUENCE</scope>
    <source>
        <strain evidence="3">CHK187-11901</strain>
    </source>
</reference>
<name>A0A9D2NQI9_9FIRM</name>
<evidence type="ECO:0000259" key="2">
    <source>
        <dbReference type="SMART" id="SM00646"/>
    </source>
</evidence>
<reference evidence="3" key="2">
    <citation type="submission" date="2021-04" db="EMBL/GenBank/DDBJ databases">
        <authorList>
            <person name="Gilroy R."/>
        </authorList>
    </citation>
    <scope>NUCLEOTIDE SEQUENCE</scope>
    <source>
        <strain evidence="3">CHK187-11901</strain>
    </source>
</reference>
<sequence length="237" mass="25975">MERVRRRHRRRSRKRILGALLALAVILAAGPLRKRIADLIDPPAWIIVLDSGHGGYDPGSIAADGTMEKDIALQIALRAGAILEGESDLRVVYTRDSDAVSWPAREAEDLDARVHIAQAAHADMLISIHLNAAENTDASGYETYIRADSEMMFDMAQRIHAEFARQGWSHERGIKSTVNTPLYVVDASGMDAMLVEVGFITNAEEADVLRSAQGQQMLAECIARGIMAELQAQMAAE</sequence>
<dbReference type="GO" id="GO:0009253">
    <property type="term" value="P:peptidoglycan catabolic process"/>
    <property type="evidence" value="ECO:0007669"/>
    <property type="project" value="InterPro"/>
</dbReference>
<keyword evidence="1" id="KW-0378">Hydrolase</keyword>
<dbReference type="SUPFAM" id="SSF53187">
    <property type="entry name" value="Zn-dependent exopeptidases"/>
    <property type="match status" value="1"/>
</dbReference>
<dbReference type="PANTHER" id="PTHR30404">
    <property type="entry name" value="N-ACETYLMURAMOYL-L-ALANINE AMIDASE"/>
    <property type="match status" value="1"/>
</dbReference>
<dbReference type="GO" id="GO:0008745">
    <property type="term" value="F:N-acetylmuramoyl-L-alanine amidase activity"/>
    <property type="evidence" value="ECO:0007669"/>
    <property type="project" value="InterPro"/>
</dbReference>
<dbReference type="EMBL" id="DWWM01000021">
    <property type="protein sequence ID" value="HJC36157.1"/>
    <property type="molecule type" value="Genomic_DNA"/>
</dbReference>
<evidence type="ECO:0000313" key="4">
    <source>
        <dbReference type="Proteomes" id="UP000823896"/>
    </source>
</evidence>
<dbReference type="AlphaFoldDB" id="A0A9D2NQI9"/>
<dbReference type="SMART" id="SM00646">
    <property type="entry name" value="Ami_3"/>
    <property type="match status" value="1"/>
</dbReference>
<dbReference type="PANTHER" id="PTHR30404:SF0">
    <property type="entry name" value="N-ACETYLMURAMOYL-L-ALANINE AMIDASE AMIC"/>
    <property type="match status" value="1"/>
</dbReference>
<protein>
    <submittedName>
        <fullName evidence="3">N-acetylmuramoyl-L-alanine amidase</fullName>
    </submittedName>
</protein>
<feature type="domain" description="MurNAc-LAA" evidence="2">
    <location>
        <begin position="114"/>
        <end position="227"/>
    </location>
</feature>
<dbReference type="CDD" id="cd02696">
    <property type="entry name" value="MurNAc-LAA"/>
    <property type="match status" value="1"/>
</dbReference>
<dbReference type="Gene3D" id="3.40.630.40">
    <property type="entry name" value="Zn-dependent exopeptidases"/>
    <property type="match status" value="1"/>
</dbReference>
<dbReference type="GO" id="GO:0030288">
    <property type="term" value="C:outer membrane-bounded periplasmic space"/>
    <property type="evidence" value="ECO:0007669"/>
    <property type="project" value="TreeGrafter"/>
</dbReference>
<organism evidence="3 4">
    <name type="scientific">Candidatus Merdibacter merdavium</name>
    <dbReference type="NCBI Taxonomy" id="2838692"/>
    <lineage>
        <taxon>Bacteria</taxon>
        <taxon>Bacillati</taxon>
        <taxon>Bacillota</taxon>
        <taxon>Erysipelotrichia</taxon>
        <taxon>Erysipelotrichales</taxon>
        <taxon>Erysipelotrichaceae</taxon>
        <taxon>Merdibacter</taxon>
    </lineage>
</organism>
<gene>
    <name evidence="3" type="ORF">H9702_03385</name>
</gene>
<dbReference type="Pfam" id="PF01520">
    <property type="entry name" value="Amidase_3"/>
    <property type="match status" value="1"/>
</dbReference>
<dbReference type="InterPro" id="IPR050695">
    <property type="entry name" value="N-acetylmuramoyl_amidase_3"/>
</dbReference>
<accession>A0A9D2NQI9</accession>
<proteinExistence type="predicted"/>
<comment type="caution">
    <text evidence="3">The sequence shown here is derived from an EMBL/GenBank/DDBJ whole genome shotgun (WGS) entry which is preliminary data.</text>
</comment>
<dbReference type="InterPro" id="IPR002508">
    <property type="entry name" value="MurNAc-LAA_cat"/>
</dbReference>
<evidence type="ECO:0000313" key="3">
    <source>
        <dbReference type="EMBL" id="HJC36157.1"/>
    </source>
</evidence>
<dbReference type="Proteomes" id="UP000823896">
    <property type="component" value="Unassembled WGS sequence"/>
</dbReference>
<evidence type="ECO:0000256" key="1">
    <source>
        <dbReference type="ARBA" id="ARBA00022801"/>
    </source>
</evidence>